<dbReference type="PANTHER" id="PTHR45339:SF1">
    <property type="entry name" value="HYBRID SIGNAL TRANSDUCTION HISTIDINE KINASE J"/>
    <property type="match status" value="1"/>
</dbReference>
<evidence type="ECO:0000256" key="5">
    <source>
        <dbReference type="ARBA" id="ARBA00022679"/>
    </source>
</evidence>
<comment type="caution">
    <text evidence="17">The sequence shown here is derived from an EMBL/GenBank/DDBJ whole genome shotgun (WGS) entry which is preliminary data.</text>
</comment>
<feature type="domain" description="Response regulatory" evidence="15">
    <location>
        <begin position="393"/>
        <end position="507"/>
    </location>
</feature>
<dbReference type="PROSITE" id="PS50109">
    <property type="entry name" value="HIS_KIN"/>
    <property type="match status" value="1"/>
</dbReference>
<dbReference type="SUPFAM" id="SSF55874">
    <property type="entry name" value="ATPase domain of HSP90 chaperone/DNA topoisomerase II/histidine kinase"/>
    <property type="match status" value="1"/>
</dbReference>
<keyword evidence="8" id="KW-0067">ATP-binding</keyword>
<keyword evidence="13" id="KW-0472">Membrane</keyword>
<dbReference type="InterPro" id="IPR036890">
    <property type="entry name" value="HATPase_C_sf"/>
</dbReference>
<dbReference type="Pfam" id="PF02518">
    <property type="entry name" value="HATPase_c"/>
    <property type="match status" value="1"/>
</dbReference>
<dbReference type="Gene3D" id="3.30.565.10">
    <property type="entry name" value="Histidine kinase-like ATPase, C-terminal domain"/>
    <property type="match status" value="1"/>
</dbReference>
<dbReference type="RefSeq" id="WP_081763652.1">
    <property type="nucleotide sequence ID" value="NZ_AONB01000001.1"/>
</dbReference>
<dbReference type="InterPro" id="IPR003594">
    <property type="entry name" value="HATPase_dom"/>
</dbReference>
<dbReference type="InterPro" id="IPR036097">
    <property type="entry name" value="HisK_dim/P_sf"/>
</dbReference>
<dbReference type="Proteomes" id="UP000019464">
    <property type="component" value="Unassembled WGS sequence"/>
</dbReference>
<keyword evidence="13" id="KW-0812">Transmembrane</keyword>
<dbReference type="EMBL" id="AONB01000001">
    <property type="protein sequence ID" value="EXJ12673.1"/>
    <property type="molecule type" value="Genomic_DNA"/>
</dbReference>
<dbReference type="CDD" id="cd17546">
    <property type="entry name" value="REC_hyHK_CKI1_RcsC-like"/>
    <property type="match status" value="1"/>
</dbReference>
<sequence>MGDKTSIKSRIDNVRSATLLLIAATLFVVTCVVALLLWIVNHRILVPVKHIVSVINETVNLGRFSQQVRVYRKDELGVMTQNINRLLANLERALAESNQVMGQLVLGNFEQRIVGNYQGDLLEMKKGINAAALELKNAHSKALHASKAKSQFLANMSHEIRTPINGVIGMLSLLETTPLTTEQAEQVHLAMRSAELLLGLVNDILDFSKIEAGKMSLDMTPVDLNDLLTTMRSIFQHLAENKKLALIQTIDPAISGWVKADPLRLRQVLNNLVSNAIKFTDVGQVTLNVHLLDNHRIRFEVRDSGIGISEEAQERLFQSFSQADNSTSRKYGGTGLGLMISKELITLMNGTLWLESTLGQGSCFYFELPYIPCEAPNNPTQARCPFTNYADRRVLLVEDNTVNQKLALKLLEKFNIEAALAENGEEAIHLLESETYDLILMDCQMPIMDGFTATRIIRQRDILTPIAALTANASEDDRKACLACGMNDYLAKPYNAEKLSELLQRWLK</sequence>
<dbReference type="InterPro" id="IPR003660">
    <property type="entry name" value="HAMP_dom"/>
</dbReference>
<comment type="catalytic activity">
    <reaction evidence="1">
        <text>ATP + protein L-histidine = ADP + protein N-phospho-L-histidine.</text>
        <dbReference type="EC" id="2.7.13.3"/>
    </reaction>
</comment>
<evidence type="ECO:0000259" key="14">
    <source>
        <dbReference type="PROSITE" id="PS50109"/>
    </source>
</evidence>
<evidence type="ECO:0000313" key="17">
    <source>
        <dbReference type="EMBL" id="EXJ12673.1"/>
    </source>
</evidence>
<evidence type="ECO:0000256" key="8">
    <source>
        <dbReference type="ARBA" id="ARBA00022840"/>
    </source>
</evidence>
<feature type="domain" description="Histidine kinase" evidence="14">
    <location>
        <begin position="155"/>
        <end position="372"/>
    </location>
</feature>
<dbReference type="InterPro" id="IPR011006">
    <property type="entry name" value="CheY-like_superfamily"/>
</dbReference>
<evidence type="ECO:0000256" key="7">
    <source>
        <dbReference type="ARBA" id="ARBA00022777"/>
    </source>
</evidence>
<evidence type="ECO:0000256" key="2">
    <source>
        <dbReference type="ARBA" id="ARBA00004370"/>
    </source>
</evidence>
<dbReference type="GO" id="GO:0000155">
    <property type="term" value="F:phosphorelay sensor kinase activity"/>
    <property type="evidence" value="ECO:0007669"/>
    <property type="project" value="InterPro"/>
</dbReference>
<dbReference type="PROSITE" id="PS50885">
    <property type="entry name" value="HAMP"/>
    <property type="match status" value="1"/>
</dbReference>
<dbReference type="CDD" id="cd06225">
    <property type="entry name" value="HAMP"/>
    <property type="match status" value="1"/>
</dbReference>
<dbReference type="Gene3D" id="3.40.50.2300">
    <property type="match status" value="1"/>
</dbReference>
<keyword evidence="4 12" id="KW-0597">Phosphoprotein</keyword>
<evidence type="ECO:0000256" key="11">
    <source>
        <dbReference type="ARBA" id="ARBA00068150"/>
    </source>
</evidence>
<feature type="transmembrane region" description="Helical" evidence="13">
    <location>
        <begin position="20"/>
        <end position="40"/>
    </location>
</feature>
<dbReference type="SMART" id="SM00388">
    <property type="entry name" value="HisKA"/>
    <property type="match status" value="1"/>
</dbReference>
<dbReference type="GO" id="GO:0016020">
    <property type="term" value="C:membrane"/>
    <property type="evidence" value="ECO:0007669"/>
    <property type="project" value="UniProtKB-SubCell"/>
</dbReference>
<dbReference type="SMART" id="SM00448">
    <property type="entry name" value="REC"/>
    <property type="match status" value="1"/>
</dbReference>
<dbReference type="CDD" id="cd00082">
    <property type="entry name" value="HisKA"/>
    <property type="match status" value="1"/>
</dbReference>
<organism evidence="17 18">
    <name type="scientific">Nitrincola nitratireducens</name>
    <dbReference type="NCBI Taxonomy" id="1229521"/>
    <lineage>
        <taxon>Bacteria</taxon>
        <taxon>Pseudomonadati</taxon>
        <taxon>Pseudomonadota</taxon>
        <taxon>Gammaproteobacteria</taxon>
        <taxon>Oceanospirillales</taxon>
        <taxon>Oceanospirillaceae</taxon>
        <taxon>Nitrincola</taxon>
    </lineage>
</organism>
<dbReference type="PRINTS" id="PR00344">
    <property type="entry name" value="BCTRLSENSOR"/>
</dbReference>
<dbReference type="InterPro" id="IPR003661">
    <property type="entry name" value="HisK_dim/P_dom"/>
</dbReference>
<proteinExistence type="predicted"/>
<keyword evidence="18" id="KW-1185">Reference proteome</keyword>
<dbReference type="SUPFAM" id="SSF52172">
    <property type="entry name" value="CheY-like"/>
    <property type="match status" value="1"/>
</dbReference>
<evidence type="ECO:0000259" key="15">
    <source>
        <dbReference type="PROSITE" id="PS50110"/>
    </source>
</evidence>
<keyword evidence="9" id="KW-0902">Two-component regulatory system</keyword>
<comment type="subcellular location">
    <subcellularLocation>
        <location evidence="2">Membrane</location>
    </subcellularLocation>
</comment>
<evidence type="ECO:0000256" key="6">
    <source>
        <dbReference type="ARBA" id="ARBA00022741"/>
    </source>
</evidence>
<dbReference type="InterPro" id="IPR001789">
    <property type="entry name" value="Sig_transdc_resp-reg_receiver"/>
</dbReference>
<evidence type="ECO:0000313" key="18">
    <source>
        <dbReference type="Proteomes" id="UP000019464"/>
    </source>
</evidence>
<dbReference type="PANTHER" id="PTHR45339">
    <property type="entry name" value="HYBRID SIGNAL TRANSDUCTION HISTIDINE KINASE J"/>
    <property type="match status" value="1"/>
</dbReference>
<gene>
    <name evidence="17" type="primary">luxQ_1</name>
    <name evidence="17" type="ORF">D791_00013</name>
</gene>
<dbReference type="AlphaFoldDB" id="W9UZK1"/>
<dbReference type="STRING" id="1229521.D791_00013"/>
<keyword evidence="7 17" id="KW-0418">Kinase</keyword>
<dbReference type="GO" id="GO:0005524">
    <property type="term" value="F:ATP binding"/>
    <property type="evidence" value="ECO:0007669"/>
    <property type="project" value="UniProtKB-KW"/>
</dbReference>
<evidence type="ECO:0000256" key="10">
    <source>
        <dbReference type="ARBA" id="ARBA00064003"/>
    </source>
</evidence>
<dbReference type="FunFam" id="1.10.287.130:FF:000002">
    <property type="entry name" value="Two-component osmosensing histidine kinase"/>
    <property type="match status" value="1"/>
</dbReference>
<dbReference type="EC" id="2.7.13.3" evidence="3"/>
<evidence type="ECO:0000256" key="9">
    <source>
        <dbReference type="ARBA" id="ARBA00023012"/>
    </source>
</evidence>
<dbReference type="PATRIC" id="fig|1229521.3.peg.15"/>
<comment type="subunit">
    <text evidence="10">At low DSF concentrations, interacts with RpfF.</text>
</comment>
<dbReference type="SMART" id="SM00387">
    <property type="entry name" value="HATPase_c"/>
    <property type="match status" value="1"/>
</dbReference>
<dbReference type="InterPro" id="IPR004358">
    <property type="entry name" value="Sig_transdc_His_kin-like_C"/>
</dbReference>
<evidence type="ECO:0000256" key="4">
    <source>
        <dbReference type="ARBA" id="ARBA00022553"/>
    </source>
</evidence>
<dbReference type="InterPro" id="IPR005467">
    <property type="entry name" value="His_kinase_dom"/>
</dbReference>
<dbReference type="SUPFAM" id="SSF47384">
    <property type="entry name" value="Homodimeric domain of signal transducing histidine kinase"/>
    <property type="match status" value="1"/>
</dbReference>
<evidence type="ECO:0000256" key="13">
    <source>
        <dbReference type="SAM" id="Phobius"/>
    </source>
</evidence>
<feature type="modified residue" description="4-aspartylphosphate" evidence="12">
    <location>
        <position position="442"/>
    </location>
</feature>
<dbReference type="PROSITE" id="PS50110">
    <property type="entry name" value="RESPONSE_REGULATORY"/>
    <property type="match status" value="1"/>
</dbReference>
<name>W9UZK1_9GAMM</name>
<evidence type="ECO:0000259" key="16">
    <source>
        <dbReference type="PROSITE" id="PS50885"/>
    </source>
</evidence>
<reference evidence="17 18" key="2">
    <citation type="journal article" date="2015" name="Syst. Appl. Microbiol.">
        <title>Nitrincola nitratireducens sp. nov. isolated from a haloalkaline crater lake.</title>
        <authorList>
            <person name="Singh A."/>
            <person name="Vaidya B."/>
            <person name="Tanuku N.R."/>
            <person name="Pinnaka A.K."/>
        </authorList>
    </citation>
    <scope>NUCLEOTIDE SEQUENCE [LARGE SCALE GENOMIC DNA]</scope>
    <source>
        <strain evidence="17 18">AK23</strain>
    </source>
</reference>
<reference evidence="18" key="1">
    <citation type="submission" date="2012-11" db="EMBL/GenBank/DDBJ databases">
        <authorList>
            <person name="Singh A."/>
            <person name="Pinnaka A.K."/>
            <person name="Vaidya B."/>
        </authorList>
    </citation>
    <scope>NUCLEOTIDE SEQUENCE [LARGE SCALE GENOMIC DNA]</scope>
    <source>
        <strain evidence="18">AK23</strain>
    </source>
</reference>
<keyword evidence="5 17" id="KW-0808">Transferase</keyword>
<evidence type="ECO:0000256" key="1">
    <source>
        <dbReference type="ARBA" id="ARBA00000085"/>
    </source>
</evidence>
<dbReference type="Pfam" id="PF00072">
    <property type="entry name" value="Response_reg"/>
    <property type="match status" value="1"/>
</dbReference>
<feature type="domain" description="HAMP" evidence="16">
    <location>
        <begin position="42"/>
        <end position="95"/>
    </location>
</feature>
<evidence type="ECO:0000256" key="12">
    <source>
        <dbReference type="PROSITE-ProRule" id="PRU00169"/>
    </source>
</evidence>
<dbReference type="Gene3D" id="1.10.287.130">
    <property type="match status" value="1"/>
</dbReference>
<dbReference type="SMART" id="SM00304">
    <property type="entry name" value="HAMP"/>
    <property type="match status" value="1"/>
</dbReference>
<evidence type="ECO:0000256" key="3">
    <source>
        <dbReference type="ARBA" id="ARBA00012438"/>
    </source>
</evidence>
<keyword evidence="6" id="KW-0547">Nucleotide-binding</keyword>
<dbReference type="Gene3D" id="6.10.340.10">
    <property type="match status" value="1"/>
</dbReference>
<protein>
    <recommendedName>
        <fullName evidence="11">Sensory/regulatory protein RpfC</fullName>
        <ecNumber evidence="3">2.7.13.3</ecNumber>
    </recommendedName>
</protein>
<keyword evidence="13" id="KW-1133">Transmembrane helix</keyword>
<dbReference type="FunFam" id="3.30.565.10:FF:000010">
    <property type="entry name" value="Sensor histidine kinase RcsC"/>
    <property type="match status" value="1"/>
</dbReference>
<dbReference type="CDD" id="cd16922">
    <property type="entry name" value="HATPase_EvgS-ArcB-TorS-like"/>
    <property type="match status" value="1"/>
</dbReference>
<accession>W9UZK1</accession>
<dbReference type="Pfam" id="PF00672">
    <property type="entry name" value="HAMP"/>
    <property type="match status" value="1"/>
</dbReference>
<dbReference type="Pfam" id="PF00512">
    <property type="entry name" value="HisKA"/>
    <property type="match status" value="1"/>
</dbReference>